<dbReference type="GO" id="GO:0006780">
    <property type="term" value="P:uroporphyrinogen III biosynthetic process"/>
    <property type="evidence" value="ECO:0007669"/>
    <property type="project" value="InterPro"/>
</dbReference>
<dbReference type="Gene3D" id="3.40.50.10090">
    <property type="match status" value="2"/>
</dbReference>
<dbReference type="PATRIC" id="fig|1473.5.peg.4166"/>
<feature type="domain" description="Tetrapyrrole biosynthesis uroporphyrinogen III synthase" evidence="1">
    <location>
        <begin position="18"/>
        <end position="257"/>
    </location>
</feature>
<dbReference type="Proteomes" id="UP000036780">
    <property type="component" value="Unassembled WGS sequence"/>
</dbReference>
<proteinExistence type="predicted"/>
<dbReference type="AlphaFoldDB" id="A0A0L0QRL4"/>
<dbReference type="PANTHER" id="PTHR40082">
    <property type="entry name" value="BLR5956 PROTEIN"/>
    <property type="match status" value="1"/>
</dbReference>
<dbReference type="CDD" id="cd06578">
    <property type="entry name" value="HemD"/>
    <property type="match status" value="1"/>
</dbReference>
<protein>
    <recommendedName>
        <fullName evidence="1">Tetrapyrrole biosynthesis uroporphyrinogen III synthase domain-containing protein</fullName>
    </recommendedName>
</protein>
<dbReference type="InterPro" id="IPR003754">
    <property type="entry name" value="4pyrrol_synth_uPrphyn_synth"/>
</dbReference>
<organism evidence="2 3">
    <name type="scientific">Virgibacillus pantothenticus</name>
    <dbReference type="NCBI Taxonomy" id="1473"/>
    <lineage>
        <taxon>Bacteria</taxon>
        <taxon>Bacillati</taxon>
        <taxon>Bacillota</taxon>
        <taxon>Bacilli</taxon>
        <taxon>Bacillales</taxon>
        <taxon>Bacillaceae</taxon>
        <taxon>Virgibacillus</taxon>
    </lineage>
</organism>
<dbReference type="EMBL" id="LGTO01000005">
    <property type="protein sequence ID" value="KNE21217.1"/>
    <property type="molecule type" value="Genomic_DNA"/>
</dbReference>
<dbReference type="InterPro" id="IPR039793">
    <property type="entry name" value="UROS/Hem4"/>
</dbReference>
<dbReference type="SUPFAM" id="SSF69618">
    <property type="entry name" value="HemD-like"/>
    <property type="match status" value="1"/>
</dbReference>
<dbReference type="PANTHER" id="PTHR40082:SF1">
    <property type="entry name" value="BLR5956 PROTEIN"/>
    <property type="match status" value="1"/>
</dbReference>
<dbReference type="OrthoDB" id="9775656at2"/>
<dbReference type="InterPro" id="IPR036108">
    <property type="entry name" value="4pyrrol_syn_uPrphyn_synt_sf"/>
</dbReference>
<evidence type="ECO:0000313" key="3">
    <source>
        <dbReference type="Proteomes" id="UP000036780"/>
    </source>
</evidence>
<name>A0A0L0QRL4_VIRPA</name>
<gene>
    <name evidence="2" type="ORF">AFK71_05875</name>
</gene>
<dbReference type="NCBIfam" id="NF004584">
    <property type="entry name" value="PRK05928.2-1"/>
    <property type="match status" value="1"/>
</dbReference>
<dbReference type="RefSeq" id="WP_050350632.1">
    <property type="nucleotide sequence ID" value="NZ_CP073011.1"/>
</dbReference>
<evidence type="ECO:0000259" key="1">
    <source>
        <dbReference type="Pfam" id="PF02602"/>
    </source>
</evidence>
<sequence length="270" mass="30512">MKGLYNKRIGIAATRKADQIATLVKKYEAIPSFFPIQGEQVLDEDTCVENISSLLSEPFDLIILTTGIGAESLERVARDRNCCSDFIQKLERTTLAVRGSKTIHWLKKHAISPAFVSQDGTMADLLLTLANADQQGKCVYIQAYNQDDAWLEAALENLGYAVYLAKPYYYKQPNADILRALKDAIIGSWLDAVIFTSKTQVQNLFQSLSDQEQKQVIAAFHEHVLAAAIGMVTAQELKKYNIYDVFYPTKPKMGRMIVEMNYYYEQYIVP</sequence>
<dbReference type="GO" id="GO:0004852">
    <property type="term" value="F:uroporphyrinogen-III synthase activity"/>
    <property type="evidence" value="ECO:0007669"/>
    <property type="project" value="InterPro"/>
</dbReference>
<dbReference type="Pfam" id="PF02602">
    <property type="entry name" value="HEM4"/>
    <property type="match status" value="1"/>
</dbReference>
<reference evidence="3" key="1">
    <citation type="submission" date="2015-07" db="EMBL/GenBank/DDBJ databases">
        <title>Fjat-10053 dsm26.</title>
        <authorList>
            <person name="Liu B."/>
            <person name="Wang J."/>
            <person name="Zhu Y."/>
            <person name="Liu G."/>
            <person name="Chen Q."/>
            <person name="Chen Z."/>
            <person name="Lan J."/>
            <person name="Che J."/>
            <person name="Ge C."/>
            <person name="Shi H."/>
            <person name="Pan Z."/>
            <person name="Liu X."/>
        </authorList>
    </citation>
    <scope>NUCLEOTIDE SEQUENCE [LARGE SCALE GENOMIC DNA]</scope>
    <source>
        <strain evidence="3">DSM 26</strain>
    </source>
</reference>
<keyword evidence="3" id="KW-1185">Reference proteome</keyword>
<comment type="caution">
    <text evidence="2">The sequence shown here is derived from an EMBL/GenBank/DDBJ whole genome shotgun (WGS) entry which is preliminary data.</text>
</comment>
<evidence type="ECO:0000313" key="2">
    <source>
        <dbReference type="EMBL" id="KNE21217.1"/>
    </source>
</evidence>
<dbReference type="GeneID" id="66873080"/>
<accession>A0A0L0QRL4</accession>